<evidence type="ECO:0000256" key="1">
    <source>
        <dbReference type="ARBA" id="ARBA00004196"/>
    </source>
</evidence>
<feature type="signal peptide" evidence="7">
    <location>
        <begin position="1"/>
        <end position="30"/>
    </location>
</feature>
<evidence type="ECO:0000259" key="8">
    <source>
        <dbReference type="Pfam" id="PF14537"/>
    </source>
</evidence>
<keyword evidence="6" id="KW-0408">Iron</keyword>
<evidence type="ECO:0000256" key="6">
    <source>
        <dbReference type="ARBA" id="ARBA00023004"/>
    </source>
</evidence>
<dbReference type="Proteomes" id="UP000253975">
    <property type="component" value="Unassembled WGS sequence"/>
</dbReference>
<protein>
    <submittedName>
        <fullName evidence="9">Cytochrome C</fullName>
    </submittedName>
</protein>
<keyword evidence="2" id="KW-0813">Transport</keyword>
<comment type="subcellular location">
    <subcellularLocation>
        <location evidence="1">Cell envelope</location>
    </subcellularLocation>
</comment>
<organism evidence="9 10">
    <name type="scientific">Slackia isoflavoniconvertens</name>
    <dbReference type="NCBI Taxonomy" id="572010"/>
    <lineage>
        <taxon>Bacteria</taxon>
        <taxon>Bacillati</taxon>
        <taxon>Actinomycetota</taxon>
        <taxon>Coriobacteriia</taxon>
        <taxon>Eggerthellales</taxon>
        <taxon>Eggerthellaceae</taxon>
        <taxon>Slackia</taxon>
    </lineage>
</organism>
<keyword evidence="5" id="KW-0249">Electron transport</keyword>
<gene>
    <name evidence="9" type="ORF">C1881_08545</name>
</gene>
<keyword evidence="4" id="KW-0479">Metal-binding</keyword>
<evidence type="ECO:0000256" key="7">
    <source>
        <dbReference type="SAM" id="SignalP"/>
    </source>
</evidence>
<dbReference type="GO" id="GO:0046872">
    <property type="term" value="F:metal ion binding"/>
    <property type="evidence" value="ECO:0007669"/>
    <property type="project" value="UniProtKB-KW"/>
</dbReference>
<dbReference type="Pfam" id="PF14537">
    <property type="entry name" value="Cytochrom_c3_2"/>
    <property type="match status" value="1"/>
</dbReference>
<keyword evidence="7" id="KW-0732">Signal</keyword>
<dbReference type="Gene3D" id="1.10.1130.10">
    <property type="entry name" value="Flavocytochrome C3, Chain A"/>
    <property type="match status" value="1"/>
</dbReference>
<evidence type="ECO:0000256" key="3">
    <source>
        <dbReference type="ARBA" id="ARBA00022617"/>
    </source>
</evidence>
<feature type="chain" id="PRO_5017068541" evidence="7">
    <location>
        <begin position="31"/>
        <end position="161"/>
    </location>
</feature>
<keyword evidence="3" id="KW-0349">Heme</keyword>
<name>A0A369LBD0_9ACTN</name>
<evidence type="ECO:0000256" key="4">
    <source>
        <dbReference type="ARBA" id="ARBA00022723"/>
    </source>
</evidence>
<dbReference type="SUPFAM" id="SSF48695">
    <property type="entry name" value="Multiheme cytochromes"/>
    <property type="match status" value="1"/>
</dbReference>
<dbReference type="GO" id="GO:0030313">
    <property type="term" value="C:cell envelope"/>
    <property type="evidence" value="ECO:0007669"/>
    <property type="project" value="UniProtKB-SubCell"/>
</dbReference>
<dbReference type="InterPro" id="IPR036280">
    <property type="entry name" value="Multihaem_cyt_sf"/>
</dbReference>
<comment type="caution">
    <text evidence="9">The sequence shown here is derived from an EMBL/GenBank/DDBJ whole genome shotgun (WGS) entry which is preliminary data.</text>
</comment>
<sequence length="161" mass="16553">MNGGAEMRAKAKLVTTVALCALVACLCACAPSGGDNAGSDASSGDAAAGSLRATHTEEQWETISANPVKKTCFGCHTRDAIVDATKGFEGIEGLNPHASHTESYDCLKCHSLEGTNVLVCNTACHGGYHGDGQGWPLPNENWADPTDELPAADGVAIPNNV</sequence>
<evidence type="ECO:0000256" key="2">
    <source>
        <dbReference type="ARBA" id="ARBA00022448"/>
    </source>
</evidence>
<evidence type="ECO:0000313" key="10">
    <source>
        <dbReference type="Proteomes" id="UP000253975"/>
    </source>
</evidence>
<dbReference type="AlphaFoldDB" id="A0A369LBD0"/>
<dbReference type="InterPro" id="IPR012286">
    <property type="entry name" value="Tetrahaem_cytochrome"/>
</dbReference>
<dbReference type="RefSeq" id="WP_114616110.1">
    <property type="nucleotide sequence ID" value="NZ_PPTO01000015.1"/>
</dbReference>
<proteinExistence type="predicted"/>
<accession>A0A369LBD0</accession>
<evidence type="ECO:0000256" key="5">
    <source>
        <dbReference type="ARBA" id="ARBA00022982"/>
    </source>
</evidence>
<reference evidence="9 10" key="1">
    <citation type="journal article" date="2018" name="Elife">
        <title>Discovery and characterization of a prevalent human gut bacterial enzyme sufficient for the inactivation of a family of plant toxins.</title>
        <authorList>
            <person name="Koppel N."/>
            <person name="Bisanz J.E."/>
            <person name="Pandelia M.E."/>
            <person name="Turnbaugh P.J."/>
            <person name="Balskus E.P."/>
        </authorList>
    </citation>
    <scope>NUCLEOTIDE SEQUENCE [LARGE SCALE GENOMIC DNA]</scope>
    <source>
        <strain evidence="9 10">OB21 GAM31</strain>
    </source>
</reference>
<dbReference type="EMBL" id="PPTO01000015">
    <property type="protein sequence ID" value="RDB56392.1"/>
    <property type="molecule type" value="Genomic_DNA"/>
</dbReference>
<feature type="domain" description="Tetrahaem cytochrome" evidence="8">
    <location>
        <begin position="54"/>
        <end position="125"/>
    </location>
</feature>
<evidence type="ECO:0000313" key="9">
    <source>
        <dbReference type="EMBL" id="RDB56392.1"/>
    </source>
</evidence>